<keyword evidence="8" id="KW-0186">Copper</keyword>
<dbReference type="eggNOG" id="ENOG502QRTW">
    <property type="taxonomic scope" value="Eukaryota"/>
</dbReference>
<comment type="catalytic activity">
    <reaction evidence="14">
        <text>[(1-&gt;4)-beta-D-glucosyl]n+m + reduced acceptor + O2 = 4-dehydro-beta-D-glucosyl-[(1-&gt;4)-beta-D-glucosyl]n-1 + [(1-&gt;4)-beta-D-glucosyl]m + acceptor + H2O.</text>
        <dbReference type="EC" id="1.14.99.56"/>
    </reaction>
</comment>
<reference evidence="19" key="1">
    <citation type="journal article" date="2013" name="Genome Announc.">
        <title>Draft genome sequence of the grapevine dieback fungus Eutypa lata UCR-EL1.</title>
        <authorList>
            <person name="Blanco-Ulate B."/>
            <person name="Rolshausen P.E."/>
            <person name="Cantu D."/>
        </authorList>
    </citation>
    <scope>NUCLEOTIDE SEQUENCE [LARGE SCALE GENOMIC DNA]</scope>
    <source>
        <strain evidence="19">UCR-EL1</strain>
    </source>
</reference>
<keyword evidence="6" id="KW-0136">Cellulose degradation</keyword>
<dbReference type="Gene3D" id="2.70.50.70">
    <property type="match status" value="1"/>
</dbReference>
<evidence type="ECO:0000256" key="9">
    <source>
        <dbReference type="ARBA" id="ARBA00023033"/>
    </source>
</evidence>
<evidence type="ECO:0000256" key="3">
    <source>
        <dbReference type="ARBA" id="ARBA00022525"/>
    </source>
</evidence>
<keyword evidence="12" id="KW-0624">Polysaccharide degradation</keyword>
<evidence type="ECO:0000256" key="1">
    <source>
        <dbReference type="ARBA" id="ARBA00001973"/>
    </source>
</evidence>
<evidence type="ECO:0000259" key="17">
    <source>
        <dbReference type="Pfam" id="PF03443"/>
    </source>
</evidence>
<keyword evidence="10" id="KW-1015">Disulfide bond</keyword>
<dbReference type="GO" id="GO:0030245">
    <property type="term" value="P:cellulose catabolic process"/>
    <property type="evidence" value="ECO:0007669"/>
    <property type="project" value="UniProtKB-KW"/>
</dbReference>
<evidence type="ECO:0000313" key="18">
    <source>
        <dbReference type="EMBL" id="EMR66616.1"/>
    </source>
</evidence>
<dbReference type="EC" id="1.14.99.56" evidence="15"/>
<keyword evidence="18" id="KW-0378">Hydrolase</keyword>
<comment type="similarity">
    <text evidence="13">Belongs to the polysaccharide monooxygenase AA9 family.</text>
</comment>
<evidence type="ECO:0000256" key="11">
    <source>
        <dbReference type="ARBA" id="ARBA00023277"/>
    </source>
</evidence>
<evidence type="ECO:0000256" key="2">
    <source>
        <dbReference type="ARBA" id="ARBA00004613"/>
    </source>
</evidence>
<dbReference type="GO" id="GO:0005576">
    <property type="term" value="C:extracellular region"/>
    <property type="evidence" value="ECO:0007669"/>
    <property type="project" value="UniProtKB-SubCell"/>
</dbReference>
<keyword evidence="11" id="KW-0119">Carbohydrate metabolism</keyword>
<evidence type="ECO:0000256" key="14">
    <source>
        <dbReference type="ARBA" id="ARBA00045077"/>
    </source>
</evidence>
<accession>M7T9X6</accession>
<organism evidence="18 19">
    <name type="scientific">Eutypa lata (strain UCR-EL1)</name>
    <name type="common">Grapevine dieback disease fungus</name>
    <name type="synonym">Eutypa armeniacae</name>
    <dbReference type="NCBI Taxonomy" id="1287681"/>
    <lineage>
        <taxon>Eukaryota</taxon>
        <taxon>Fungi</taxon>
        <taxon>Dikarya</taxon>
        <taxon>Ascomycota</taxon>
        <taxon>Pezizomycotina</taxon>
        <taxon>Sordariomycetes</taxon>
        <taxon>Xylariomycetidae</taxon>
        <taxon>Xylariales</taxon>
        <taxon>Diatrypaceae</taxon>
        <taxon>Eutypa</taxon>
    </lineage>
</organism>
<keyword evidence="9" id="KW-0503">Monooxygenase</keyword>
<evidence type="ECO:0000313" key="19">
    <source>
        <dbReference type="Proteomes" id="UP000012174"/>
    </source>
</evidence>
<evidence type="ECO:0000256" key="8">
    <source>
        <dbReference type="ARBA" id="ARBA00023008"/>
    </source>
</evidence>
<dbReference type="AlphaFoldDB" id="M7T9X6"/>
<gene>
    <name evidence="18" type="ORF">UCREL1_6396</name>
</gene>
<feature type="signal peptide" evidence="16">
    <location>
        <begin position="1"/>
        <end position="20"/>
    </location>
</feature>
<dbReference type="Pfam" id="PF03443">
    <property type="entry name" value="AA9"/>
    <property type="match status" value="1"/>
</dbReference>
<evidence type="ECO:0000256" key="16">
    <source>
        <dbReference type="SAM" id="SignalP"/>
    </source>
</evidence>
<keyword evidence="5 16" id="KW-0732">Signal</keyword>
<dbReference type="CDD" id="cd21175">
    <property type="entry name" value="LPMO_AA9"/>
    <property type="match status" value="1"/>
</dbReference>
<dbReference type="GO" id="GO:0004497">
    <property type="term" value="F:monooxygenase activity"/>
    <property type="evidence" value="ECO:0007669"/>
    <property type="project" value="UniProtKB-KW"/>
</dbReference>
<evidence type="ECO:0000256" key="5">
    <source>
        <dbReference type="ARBA" id="ARBA00022729"/>
    </source>
</evidence>
<keyword evidence="3" id="KW-0964">Secreted</keyword>
<proteinExistence type="inferred from homology"/>
<dbReference type="OrthoDB" id="3238762at2759"/>
<evidence type="ECO:0000256" key="12">
    <source>
        <dbReference type="ARBA" id="ARBA00023326"/>
    </source>
</evidence>
<name>M7T9X6_EUTLA</name>
<feature type="chain" id="PRO_5004085406" description="lytic cellulose monooxygenase (C4-dehydrogenating)" evidence="16">
    <location>
        <begin position="21"/>
        <end position="314"/>
    </location>
</feature>
<comment type="subcellular location">
    <subcellularLocation>
        <location evidence="2">Secreted</location>
    </subcellularLocation>
</comment>
<keyword evidence="7" id="KW-0560">Oxidoreductase</keyword>
<dbReference type="HOGENOM" id="CLU_031730_0_1_1"/>
<keyword evidence="19" id="KW-1185">Reference proteome</keyword>
<dbReference type="Proteomes" id="UP000012174">
    <property type="component" value="Unassembled WGS sequence"/>
</dbReference>
<dbReference type="GO" id="GO:0046872">
    <property type="term" value="F:metal ion binding"/>
    <property type="evidence" value="ECO:0007669"/>
    <property type="project" value="UniProtKB-KW"/>
</dbReference>
<comment type="cofactor">
    <cofactor evidence="1">
        <name>Cu(2+)</name>
        <dbReference type="ChEBI" id="CHEBI:29036"/>
    </cofactor>
</comment>
<dbReference type="EMBL" id="KB706612">
    <property type="protein sequence ID" value="EMR66616.1"/>
    <property type="molecule type" value="Genomic_DNA"/>
</dbReference>
<dbReference type="GO" id="GO:0016787">
    <property type="term" value="F:hydrolase activity"/>
    <property type="evidence" value="ECO:0007669"/>
    <property type="project" value="UniProtKB-KW"/>
</dbReference>
<evidence type="ECO:0000256" key="13">
    <source>
        <dbReference type="ARBA" id="ARBA00044502"/>
    </source>
</evidence>
<evidence type="ECO:0000256" key="7">
    <source>
        <dbReference type="ARBA" id="ARBA00023002"/>
    </source>
</evidence>
<keyword evidence="4" id="KW-0479">Metal-binding</keyword>
<dbReference type="KEGG" id="ela:UCREL1_6396"/>
<sequence length="314" mass="31982">MKSFIATLAVSAVMTTSVMGHATFQQLWVNGEDQGTTCARLPTSNSPIASVVTDDIRCNASPNAAEGICPIVAGDTVTVEMHQHDSRACTEEAIGGAHHGPVMVYLSKVADAAAADGSDPFFKIFESGYDAATEKWGNDVLNDNCGKQDVTIPADIEAGDYILRAETIALHAAGSEGGAQPYVTCYQITVTGGGSSAPEGVLFPGAYSPTDPGILINIYSDFGTYVIPGPEVYESGSADDTPASSAVASSVATPTTSTAVSSAAPTTSGFTTSVAAVATSAPVVSASATTSAVGAEETFTLETFIAWLQEKASA</sequence>
<dbReference type="InterPro" id="IPR005103">
    <property type="entry name" value="AA9_LPMO"/>
</dbReference>
<evidence type="ECO:0000256" key="6">
    <source>
        <dbReference type="ARBA" id="ARBA00023001"/>
    </source>
</evidence>
<evidence type="ECO:0000256" key="15">
    <source>
        <dbReference type="ARBA" id="ARBA00047174"/>
    </source>
</evidence>
<dbReference type="PANTHER" id="PTHR33353">
    <property type="entry name" value="PUTATIVE (AFU_ORTHOLOGUE AFUA_1G12560)-RELATED"/>
    <property type="match status" value="1"/>
</dbReference>
<feature type="domain" description="Auxiliary Activity family 9 catalytic" evidence="17">
    <location>
        <begin position="21"/>
        <end position="221"/>
    </location>
</feature>
<dbReference type="PANTHER" id="PTHR33353:SF9">
    <property type="entry name" value="ENDOGLUCANASE II"/>
    <property type="match status" value="1"/>
</dbReference>
<protein>
    <recommendedName>
        <fullName evidence="15">lytic cellulose monooxygenase (C4-dehydrogenating)</fullName>
        <ecNumber evidence="15">1.14.99.56</ecNumber>
    </recommendedName>
</protein>
<dbReference type="STRING" id="1287681.M7T9X6"/>
<evidence type="ECO:0000256" key="10">
    <source>
        <dbReference type="ARBA" id="ARBA00023157"/>
    </source>
</evidence>
<dbReference type="InterPro" id="IPR049892">
    <property type="entry name" value="AA9"/>
</dbReference>
<evidence type="ECO:0000256" key="4">
    <source>
        <dbReference type="ARBA" id="ARBA00022723"/>
    </source>
</evidence>